<dbReference type="RefSeq" id="WP_322473339.1">
    <property type="nucleotide sequence ID" value="NZ_JBHRZG010000007.1"/>
</dbReference>
<dbReference type="EMBL" id="JBHRZG010000007">
    <property type="protein sequence ID" value="MFC3832616.1"/>
    <property type="molecule type" value="Genomic_DNA"/>
</dbReference>
<protein>
    <submittedName>
        <fullName evidence="2">Cupin domain-containing protein</fullName>
    </submittedName>
</protein>
<dbReference type="SUPFAM" id="SSF51182">
    <property type="entry name" value="RmlC-like cupins"/>
    <property type="match status" value="1"/>
</dbReference>
<comment type="caution">
    <text evidence="2">The sequence shown here is derived from an EMBL/GenBank/DDBJ whole genome shotgun (WGS) entry which is preliminary data.</text>
</comment>
<name>A0ABV7Z8H9_9DEIO</name>
<dbReference type="Gene3D" id="2.60.120.10">
    <property type="entry name" value="Jelly Rolls"/>
    <property type="match status" value="1"/>
</dbReference>
<dbReference type="Pfam" id="PF06172">
    <property type="entry name" value="Cupin_5"/>
    <property type="match status" value="1"/>
</dbReference>
<reference evidence="3" key="1">
    <citation type="journal article" date="2019" name="Int. J. Syst. Evol. Microbiol.">
        <title>The Global Catalogue of Microorganisms (GCM) 10K type strain sequencing project: providing services to taxonomists for standard genome sequencing and annotation.</title>
        <authorList>
            <consortium name="The Broad Institute Genomics Platform"/>
            <consortium name="The Broad Institute Genome Sequencing Center for Infectious Disease"/>
            <person name="Wu L."/>
            <person name="Ma J."/>
        </authorList>
    </citation>
    <scope>NUCLEOTIDE SEQUENCE [LARGE SCALE GENOMIC DNA]</scope>
    <source>
        <strain evidence="3">CCTCC AB 2017081</strain>
    </source>
</reference>
<proteinExistence type="predicted"/>
<dbReference type="CDD" id="cd06121">
    <property type="entry name" value="cupin_YML079wp"/>
    <property type="match status" value="1"/>
</dbReference>
<feature type="domain" description="DUF985" evidence="1">
    <location>
        <begin position="5"/>
        <end position="131"/>
    </location>
</feature>
<sequence length="138" mass="15277">MTPDEIIRDLGMQPHPEGGHYVQIWQDTHTVEGRPVCTSIYFLLRAGEVSHWHRVDATELWAYHAGAPLELSIWSGGDVQRLRLGPGILTGDRPQGTVPAHAWQSARSLGDWTLVGCVVAPGFRFEGFELAPPGWTPE</sequence>
<dbReference type="Proteomes" id="UP001595803">
    <property type="component" value="Unassembled WGS sequence"/>
</dbReference>
<evidence type="ECO:0000313" key="3">
    <source>
        <dbReference type="Proteomes" id="UP001595803"/>
    </source>
</evidence>
<dbReference type="InterPro" id="IPR009327">
    <property type="entry name" value="Cupin_DUF985"/>
</dbReference>
<dbReference type="InterPro" id="IPR039935">
    <property type="entry name" value="YML079W-like"/>
</dbReference>
<accession>A0ABV7Z8H9</accession>
<organism evidence="2 3">
    <name type="scientific">Deinococcus rufus</name>
    <dbReference type="NCBI Taxonomy" id="2136097"/>
    <lineage>
        <taxon>Bacteria</taxon>
        <taxon>Thermotogati</taxon>
        <taxon>Deinococcota</taxon>
        <taxon>Deinococci</taxon>
        <taxon>Deinococcales</taxon>
        <taxon>Deinococcaceae</taxon>
        <taxon>Deinococcus</taxon>
    </lineage>
</organism>
<dbReference type="PANTHER" id="PTHR33387">
    <property type="entry name" value="RMLC-LIKE JELLY ROLL FOLD PROTEIN"/>
    <property type="match status" value="1"/>
</dbReference>
<dbReference type="InterPro" id="IPR014710">
    <property type="entry name" value="RmlC-like_jellyroll"/>
</dbReference>
<gene>
    <name evidence="2" type="ORF">ACFOSB_07065</name>
</gene>
<evidence type="ECO:0000259" key="1">
    <source>
        <dbReference type="Pfam" id="PF06172"/>
    </source>
</evidence>
<evidence type="ECO:0000313" key="2">
    <source>
        <dbReference type="EMBL" id="MFC3832616.1"/>
    </source>
</evidence>
<dbReference type="PANTHER" id="PTHR33387:SF3">
    <property type="entry name" value="DUF985 DOMAIN-CONTAINING PROTEIN"/>
    <property type="match status" value="1"/>
</dbReference>
<dbReference type="InterPro" id="IPR011051">
    <property type="entry name" value="RmlC_Cupin_sf"/>
</dbReference>
<keyword evidence="3" id="KW-1185">Reference proteome</keyword>